<dbReference type="InterPro" id="IPR001680">
    <property type="entry name" value="WD40_rpt"/>
</dbReference>
<dbReference type="AlphaFoldDB" id="A0A7J7BWT2"/>
<keyword evidence="3" id="KW-1185">Reference proteome</keyword>
<dbReference type="InParanoid" id="A0A7J7BWT2"/>
<evidence type="ECO:0000313" key="2">
    <source>
        <dbReference type="EMBL" id="KAF5726324.1"/>
    </source>
</evidence>
<dbReference type="EMBL" id="JAAARO010000022">
    <property type="protein sequence ID" value="KAF5726324.1"/>
    <property type="molecule type" value="Genomic_DNA"/>
</dbReference>
<dbReference type="InterPro" id="IPR045111">
    <property type="entry name" value="Vps41/Vps8"/>
</dbReference>
<organism evidence="2 3">
    <name type="scientific">Tripterygium wilfordii</name>
    <name type="common">Thunder God vine</name>
    <dbReference type="NCBI Taxonomy" id="458696"/>
    <lineage>
        <taxon>Eukaryota</taxon>
        <taxon>Viridiplantae</taxon>
        <taxon>Streptophyta</taxon>
        <taxon>Embryophyta</taxon>
        <taxon>Tracheophyta</taxon>
        <taxon>Spermatophyta</taxon>
        <taxon>Magnoliopsida</taxon>
        <taxon>eudicotyledons</taxon>
        <taxon>Gunneridae</taxon>
        <taxon>Pentapetalae</taxon>
        <taxon>rosids</taxon>
        <taxon>fabids</taxon>
        <taxon>Celastrales</taxon>
        <taxon>Celastraceae</taxon>
        <taxon>Tripterygium</taxon>
    </lineage>
</organism>
<dbReference type="SMART" id="SM00320">
    <property type="entry name" value="WD40"/>
    <property type="match status" value="2"/>
</dbReference>
<gene>
    <name evidence="2" type="ORF">HS088_TW22G00001</name>
</gene>
<dbReference type="GO" id="GO:0006623">
    <property type="term" value="P:protein targeting to vacuole"/>
    <property type="evidence" value="ECO:0007669"/>
    <property type="project" value="InterPro"/>
</dbReference>
<evidence type="ECO:0000313" key="3">
    <source>
        <dbReference type="Proteomes" id="UP000593562"/>
    </source>
</evidence>
<dbReference type="GO" id="GO:0009267">
    <property type="term" value="P:cellular response to starvation"/>
    <property type="evidence" value="ECO:0007669"/>
    <property type="project" value="TreeGrafter"/>
</dbReference>
<protein>
    <recommendedName>
        <fullName evidence="1">Vps41 beta-propeller domain-containing protein</fullName>
    </recommendedName>
</protein>
<sequence>MYVNEMCLEGFKSYAARTQVHASNLQELVYKQGQAGITKATVSIVFDNSNRSRSPLGYEDHPEITVTSQVKEFPAHTAAVNDLSFDMEGEYVGSCSDDGSVIINSLFTDEKLKFDCHHLMKAIALDPDYSKKSSRRFVAGGLVGHLYFNTKRWLGYRDQVLHSGEGPIHAVKWRISLIAWANDASVKVYHAANDQRMTFIERPRESPLPELLLPHLVWQDDTLLVIGRGTYVKIASIKANQLKGTNGTCRHVPLSSMNKVDIVASFQTSYYISGIAPFGDSLVVLAYIPVEEDGDKEFSSMTPSRQGNAQRPEVRILTWNNDELTTDALPVHGFEHYKVAAMLVVNGQLVMNCHTILFLQKM</sequence>
<proteinExistence type="predicted"/>
<dbReference type="InterPro" id="IPR015943">
    <property type="entry name" value="WD40/YVTN_repeat-like_dom_sf"/>
</dbReference>
<dbReference type="GO" id="GO:0030897">
    <property type="term" value="C:HOPS complex"/>
    <property type="evidence" value="ECO:0007669"/>
    <property type="project" value="TreeGrafter"/>
</dbReference>
<evidence type="ECO:0000259" key="1">
    <source>
        <dbReference type="Pfam" id="PF23411"/>
    </source>
</evidence>
<feature type="domain" description="Vps41 beta-propeller" evidence="1">
    <location>
        <begin position="68"/>
        <end position="339"/>
    </location>
</feature>
<dbReference type="Pfam" id="PF23411">
    <property type="entry name" value="Beta-prop_Vps41"/>
    <property type="match status" value="1"/>
</dbReference>
<reference evidence="2 3" key="1">
    <citation type="journal article" date="2020" name="Nat. Commun.">
        <title>Genome of Tripterygium wilfordii and identification of cytochrome P450 involved in triptolide biosynthesis.</title>
        <authorList>
            <person name="Tu L."/>
            <person name="Su P."/>
            <person name="Zhang Z."/>
            <person name="Gao L."/>
            <person name="Wang J."/>
            <person name="Hu T."/>
            <person name="Zhou J."/>
            <person name="Zhang Y."/>
            <person name="Zhao Y."/>
            <person name="Liu Y."/>
            <person name="Song Y."/>
            <person name="Tong Y."/>
            <person name="Lu Y."/>
            <person name="Yang J."/>
            <person name="Xu C."/>
            <person name="Jia M."/>
            <person name="Peters R.J."/>
            <person name="Huang L."/>
            <person name="Gao W."/>
        </authorList>
    </citation>
    <scope>NUCLEOTIDE SEQUENCE [LARGE SCALE GENOMIC DNA]</scope>
    <source>
        <strain evidence="3">cv. XIE 37</strain>
        <tissue evidence="2">Leaf</tissue>
    </source>
</reference>
<comment type="caution">
    <text evidence="2">The sequence shown here is derived from an EMBL/GenBank/DDBJ whole genome shotgun (WGS) entry which is preliminary data.</text>
</comment>
<dbReference type="Proteomes" id="UP000593562">
    <property type="component" value="Unassembled WGS sequence"/>
</dbReference>
<dbReference type="InterPro" id="IPR057780">
    <property type="entry name" value="Beta-prop_Vps41"/>
</dbReference>
<dbReference type="SUPFAM" id="SSF50978">
    <property type="entry name" value="WD40 repeat-like"/>
    <property type="match status" value="1"/>
</dbReference>
<dbReference type="PANTHER" id="PTHR12616">
    <property type="entry name" value="VACUOLAR PROTEIN SORTING VPS41"/>
    <property type="match status" value="1"/>
</dbReference>
<accession>A0A7J7BWT2</accession>
<dbReference type="GO" id="GO:0016236">
    <property type="term" value="P:macroautophagy"/>
    <property type="evidence" value="ECO:0007669"/>
    <property type="project" value="TreeGrafter"/>
</dbReference>
<dbReference type="InterPro" id="IPR036322">
    <property type="entry name" value="WD40_repeat_dom_sf"/>
</dbReference>
<name>A0A7J7BWT2_TRIWF</name>
<dbReference type="GO" id="GO:0005770">
    <property type="term" value="C:late endosome"/>
    <property type="evidence" value="ECO:0007669"/>
    <property type="project" value="TreeGrafter"/>
</dbReference>
<dbReference type="PANTHER" id="PTHR12616:SF1">
    <property type="entry name" value="VACUOLAR PROTEIN SORTING-ASSOCIATED PROTEIN 41 HOMOLOG"/>
    <property type="match status" value="1"/>
</dbReference>
<dbReference type="GO" id="GO:0034058">
    <property type="term" value="P:endosomal vesicle fusion"/>
    <property type="evidence" value="ECO:0007669"/>
    <property type="project" value="TreeGrafter"/>
</dbReference>
<dbReference type="Gene3D" id="2.130.10.10">
    <property type="entry name" value="YVTN repeat-like/Quinoprotein amine dehydrogenase"/>
    <property type="match status" value="1"/>
</dbReference>